<gene>
    <name evidence="8" type="ORF">NYP18_00400</name>
</gene>
<dbReference type="PANTHER" id="PTHR30213">
    <property type="entry name" value="INNER MEMBRANE PROTEIN YHJD"/>
    <property type="match status" value="1"/>
</dbReference>
<dbReference type="InterPro" id="IPR017039">
    <property type="entry name" value="Virul_fac_BrkB"/>
</dbReference>
<dbReference type="PANTHER" id="PTHR30213:SF0">
    <property type="entry name" value="UPF0761 MEMBRANE PROTEIN YIHY"/>
    <property type="match status" value="1"/>
</dbReference>
<feature type="compositionally biased region" description="Basic and acidic residues" evidence="6">
    <location>
        <begin position="338"/>
        <end position="366"/>
    </location>
</feature>
<evidence type="ECO:0000313" key="9">
    <source>
        <dbReference type="Proteomes" id="UP001205965"/>
    </source>
</evidence>
<evidence type="ECO:0000256" key="1">
    <source>
        <dbReference type="ARBA" id="ARBA00004651"/>
    </source>
</evidence>
<keyword evidence="2" id="KW-1003">Cell membrane</keyword>
<dbReference type="Proteomes" id="UP001205965">
    <property type="component" value="Unassembled WGS sequence"/>
</dbReference>
<dbReference type="Pfam" id="PF03631">
    <property type="entry name" value="Virul_fac_BrkB"/>
    <property type="match status" value="1"/>
</dbReference>
<comment type="caution">
    <text evidence="8">The sequence shown here is derived from an EMBL/GenBank/DDBJ whole genome shotgun (WGS) entry which is preliminary data.</text>
</comment>
<feature type="region of interest" description="Disordered" evidence="6">
    <location>
        <begin position="1"/>
        <end position="30"/>
    </location>
</feature>
<evidence type="ECO:0000256" key="2">
    <source>
        <dbReference type="ARBA" id="ARBA00022475"/>
    </source>
</evidence>
<keyword evidence="4 7" id="KW-1133">Transmembrane helix</keyword>
<keyword evidence="5 7" id="KW-0472">Membrane</keyword>
<dbReference type="PIRSF" id="PIRSF035875">
    <property type="entry name" value="RNase_BN"/>
    <property type="match status" value="1"/>
</dbReference>
<organism evidence="8 9">
    <name type="scientific">Corynebacterium lemuris</name>
    <dbReference type="NCBI Taxonomy" id="1859292"/>
    <lineage>
        <taxon>Bacteria</taxon>
        <taxon>Bacillati</taxon>
        <taxon>Actinomycetota</taxon>
        <taxon>Actinomycetes</taxon>
        <taxon>Mycobacteriales</taxon>
        <taxon>Corynebacteriaceae</taxon>
        <taxon>Corynebacterium</taxon>
    </lineage>
</organism>
<proteinExistence type="predicted"/>
<feature type="compositionally biased region" description="Acidic residues" evidence="6">
    <location>
        <begin position="367"/>
        <end position="376"/>
    </location>
</feature>
<feature type="transmembrane region" description="Helical" evidence="7">
    <location>
        <begin position="255"/>
        <end position="277"/>
    </location>
</feature>
<feature type="transmembrane region" description="Helical" evidence="7">
    <location>
        <begin position="164"/>
        <end position="188"/>
    </location>
</feature>
<accession>A0ABT2FUD2</accession>
<dbReference type="EMBL" id="JANWTC010000001">
    <property type="protein sequence ID" value="MCS5478113.1"/>
    <property type="molecule type" value="Genomic_DNA"/>
</dbReference>
<feature type="transmembrane region" description="Helical" evidence="7">
    <location>
        <begin position="59"/>
        <end position="83"/>
    </location>
</feature>
<evidence type="ECO:0000313" key="8">
    <source>
        <dbReference type="EMBL" id="MCS5478113.1"/>
    </source>
</evidence>
<sequence length="391" mass="41967">MAPQEHIEETLDAVDAPAPDSGKKPDAPPKLTGSSWKYALKRSVREFISDGGTDLAAMLTYFTVLSLAPSMLAVFSIITLVLANNARAVTTLVEDFAETYVPADYQELVTDLIHTITGSATGGAVALIIGVATALWSSSGYVRAFSRSTNAIYERTEGRGLIKLTGTMLATTLGLLLGIVLILISLVLNETVVSGLLGPVAEPFGLGGVLAFLMGTFLPVWAWVKWPVILALLIVLIAVLYYFTPNVRQPKFRWISLGSIVAILGIALASGTLYLYFSLLGGYSAYGAVGGVMALLFTLWVFNIVLLLGVEIDAEVERARELQANIAAEENIQLPPRDTAKVEKQQEVQERLEADGRELRATHNEDSDAAEGDGGDEDKNERSGSTAYGKK</sequence>
<evidence type="ECO:0000256" key="6">
    <source>
        <dbReference type="SAM" id="MobiDB-lite"/>
    </source>
</evidence>
<keyword evidence="9" id="KW-1185">Reference proteome</keyword>
<name>A0ABT2FUD2_9CORY</name>
<dbReference type="RefSeq" id="WP_259426136.1">
    <property type="nucleotide sequence ID" value="NZ_JANWTC010000001.1"/>
</dbReference>
<evidence type="ECO:0000256" key="3">
    <source>
        <dbReference type="ARBA" id="ARBA00022692"/>
    </source>
</evidence>
<protein>
    <submittedName>
        <fullName evidence="8">YihY/virulence factor BrkB family protein</fullName>
    </submittedName>
</protein>
<evidence type="ECO:0000256" key="7">
    <source>
        <dbReference type="SAM" id="Phobius"/>
    </source>
</evidence>
<evidence type="ECO:0000256" key="4">
    <source>
        <dbReference type="ARBA" id="ARBA00022989"/>
    </source>
</evidence>
<feature type="transmembrane region" description="Helical" evidence="7">
    <location>
        <begin position="200"/>
        <end position="220"/>
    </location>
</feature>
<reference evidence="8 9" key="1">
    <citation type="submission" date="2022-08" db="EMBL/GenBank/DDBJ databases">
        <title>YIM 101645 draft genome.</title>
        <authorList>
            <person name="Chen X."/>
        </authorList>
    </citation>
    <scope>NUCLEOTIDE SEQUENCE [LARGE SCALE GENOMIC DNA]</scope>
    <source>
        <strain evidence="8 9">YIM 101645</strain>
    </source>
</reference>
<feature type="transmembrane region" description="Helical" evidence="7">
    <location>
        <begin position="226"/>
        <end position="243"/>
    </location>
</feature>
<comment type="subcellular location">
    <subcellularLocation>
        <location evidence="1">Cell membrane</location>
        <topology evidence="1">Multi-pass membrane protein</topology>
    </subcellularLocation>
</comment>
<feature type="transmembrane region" description="Helical" evidence="7">
    <location>
        <begin position="283"/>
        <end position="310"/>
    </location>
</feature>
<evidence type="ECO:0000256" key="5">
    <source>
        <dbReference type="ARBA" id="ARBA00023136"/>
    </source>
</evidence>
<feature type="region of interest" description="Disordered" evidence="6">
    <location>
        <begin position="336"/>
        <end position="391"/>
    </location>
</feature>
<keyword evidence="3 7" id="KW-0812">Transmembrane</keyword>
<feature type="transmembrane region" description="Helical" evidence="7">
    <location>
        <begin position="124"/>
        <end position="144"/>
    </location>
</feature>